<gene>
    <name evidence="13" type="ORF">ACG0Z3_13070</name>
</gene>
<evidence type="ECO:0000259" key="12">
    <source>
        <dbReference type="Pfam" id="PF13609"/>
    </source>
</evidence>
<keyword evidence="9" id="KW-0472">Membrane</keyword>
<evidence type="ECO:0000256" key="2">
    <source>
        <dbReference type="ARBA" id="ARBA00011233"/>
    </source>
</evidence>
<evidence type="ECO:0000313" key="14">
    <source>
        <dbReference type="Proteomes" id="UP001606301"/>
    </source>
</evidence>
<keyword evidence="4" id="KW-1134">Transmembrane beta strand</keyword>
<keyword evidence="10" id="KW-0998">Cell outer membrane</keyword>
<feature type="signal peptide" evidence="11">
    <location>
        <begin position="1"/>
        <end position="20"/>
    </location>
</feature>
<proteinExistence type="predicted"/>
<protein>
    <submittedName>
        <fullName evidence="13">Porin</fullName>
    </submittedName>
</protein>
<evidence type="ECO:0000256" key="10">
    <source>
        <dbReference type="ARBA" id="ARBA00023237"/>
    </source>
</evidence>
<dbReference type="Proteomes" id="UP001606301">
    <property type="component" value="Unassembled WGS sequence"/>
</dbReference>
<evidence type="ECO:0000256" key="1">
    <source>
        <dbReference type="ARBA" id="ARBA00004571"/>
    </source>
</evidence>
<feature type="chain" id="PRO_5046048539" evidence="11">
    <location>
        <begin position="21"/>
        <end position="337"/>
    </location>
</feature>
<dbReference type="PANTHER" id="PTHR34501:SF9">
    <property type="entry name" value="MAJOR OUTER MEMBRANE PROTEIN P.IA"/>
    <property type="match status" value="1"/>
</dbReference>
<evidence type="ECO:0000256" key="5">
    <source>
        <dbReference type="ARBA" id="ARBA00022692"/>
    </source>
</evidence>
<name>A0ABW7FJV7_9BURK</name>
<evidence type="ECO:0000256" key="7">
    <source>
        <dbReference type="ARBA" id="ARBA00023065"/>
    </source>
</evidence>
<organism evidence="13 14">
    <name type="scientific">Pelomonas margarita</name>
    <dbReference type="NCBI Taxonomy" id="3299031"/>
    <lineage>
        <taxon>Bacteria</taxon>
        <taxon>Pseudomonadati</taxon>
        <taxon>Pseudomonadota</taxon>
        <taxon>Betaproteobacteria</taxon>
        <taxon>Burkholderiales</taxon>
        <taxon>Sphaerotilaceae</taxon>
        <taxon>Roseateles</taxon>
    </lineage>
</organism>
<dbReference type="PANTHER" id="PTHR34501">
    <property type="entry name" value="PROTEIN YDDL-RELATED"/>
    <property type="match status" value="1"/>
</dbReference>
<dbReference type="InterPro" id="IPR023614">
    <property type="entry name" value="Porin_dom_sf"/>
</dbReference>
<sequence length="337" mass="35177">MKKALIALAVLGLTGGAAVAQSSVTMFGVLDMSLRYTKASGQTLKQLANDGLNSSRLGVRGVEDLGGGLKAGFWLEGRINGDNGSVDTSRFWGRRASVSLMGEFGEVRLGRGKTSTRLHIDDFDPYSTTGLGDVEKVYSVLGSASDTLNRSDNMVQYFLPSNLGGFYGSVDVAAGEGTAGKKMYGGRLGYKQGPINVAAALQETTGAGNVKFKQMSIGGSYDFGVAKPSLNYSQNEFGAREQKLLTFGLTVPLGQGQILASYTDAKANGAAESLSGVGDAKLMAASYVYNVSKRTALYTTVAQIKNSGLGRFALAGSPTVTNGAKSSGFDVGVRHSF</sequence>
<keyword evidence="6 11" id="KW-0732">Signal</keyword>
<keyword evidence="14" id="KW-1185">Reference proteome</keyword>
<evidence type="ECO:0000256" key="4">
    <source>
        <dbReference type="ARBA" id="ARBA00022452"/>
    </source>
</evidence>
<dbReference type="Gene3D" id="2.40.160.10">
    <property type="entry name" value="Porin"/>
    <property type="match status" value="1"/>
</dbReference>
<evidence type="ECO:0000256" key="8">
    <source>
        <dbReference type="ARBA" id="ARBA00023114"/>
    </source>
</evidence>
<keyword evidence="8" id="KW-0626">Porin</keyword>
<comment type="caution">
    <text evidence="13">The sequence shown here is derived from an EMBL/GenBank/DDBJ whole genome shotgun (WGS) entry which is preliminary data.</text>
</comment>
<dbReference type="RefSeq" id="WP_394398028.1">
    <property type="nucleotide sequence ID" value="NZ_JBIGHW010000006.1"/>
</dbReference>
<dbReference type="Pfam" id="PF13609">
    <property type="entry name" value="Porin_4"/>
    <property type="match status" value="1"/>
</dbReference>
<dbReference type="SUPFAM" id="SSF56935">
    <property type="entry name" value="Porins"/>
    <property type="match status" value="1"/>
</dbReference>
<comment type="subcellular location">
    <subcellularLocation>
        <location evidence="1">Cell outer membrane</location>
        <topology evidence="1">Multi-pass membrane protein</topology>
    </subcellularLocation>
</comment>
<keyword evidence="7" id="KW-0406">Ion transport</keyword>
<comment type="subunit">
    <text evidence="2">Homotrimer.</text>
</comment>
<feature type="domain" description="Porin" evidence="12">
    <location>
        <begin position="7"/>
        <end position="308"/>
    </location>
</feature>
<dbReference type="InterPro" id="IPR050298">
    <property type="entry name" value="Gram-neg_bact_OMP"/>
</dbReference>
<evidence type="ECO:0000256" key="9">
    <source>
        <dbReference type="ARBA" id="ARBA00023136"/>
    </source>
</evidence>
<evidence type="ECO:0000256" key="3">
    <source>
        <dbReference type="ARBA" id="ARBA00022448"/>
    </source>
</evidence>
<evidence type="ECO:0000256" key="6">
    <source>
        <dbReference type="ARBA" id="ARBA00022729"/>
    </source>
</evidence>
<keyword evidence="5" id="KW-0812">Transmembrane</keyword>
<keyword evidence="3" id="KW-0813">Transport</keyword>
<evidence type="ECO:0000256" key="11">
    <source>
        <dbReference type="SAM" id="SignalP"/>
    </source>
</evidence>
<accession>A0ABW7FJV7</accession>
<dbReference type="EMBL" id="JBIGHW010000006">
    <property type="protein sequence ID" value="MFG6441611.1"/>
    <property type="molecule type" value="Genomic_DNA"/>
</dbReference>
<reference evidence="13 14" key="1">
    <citation type="submission" date="2024-08" db="EMBL/GenBank/DDBJ databases">
        <authorList>
            <person name="Lu H."/>
        </authorList>
    </citation>
    <scope>NUCLEOTIDE SEQUENCE [LARGE SCALE GENOMIC DNA]</scope>
    <source>
        <strain evidence="13 14">LKC17W</strain>
    </source>
</reference>
<evidence type="ECO:0000313" key="13">
    <source>
        <dbReference type="EMBL" id="MFG6441611.1"/>
    </source>
</evidence>
<dbReference type="InterPro" id="IPR033900">
    <property type="entry name" value="Gram_neg_porin_domain"/>
</dbReference>
<dbReference type="CDD" id="cd00342">
    <property type="entry name" value="gram_neg_porins"/>
    <property type="match status" value="1"/>
</dbReference>